<dbReference type="CDD" id="cd16527">
    <property type="entry name" value="RING-HC_PEX10"/>
    <property type="match status" value="1"/>
</dbReference>
<name>A0A6A7BRM2_9PEZI</name>
<keyword evidence="14" id="KW-0653">Protein transport</keyword>
<evidence type="ECO:0000256" key="17">
    <source>
        <dbReference type="ARBA" id="ARBA00023140"/>
    </source>
</evidence>
<evidence type="ECO:0000256" key="5">
    <source>
        <dbReference type="ARBA" id="ARBA00012483"/>
    </source>
</evidence>
<evidence type="ECO:0000256" key="8">
    <source>
        <dbReference type="ARBA" id="ARBA00022679"/>
    </source>
</evidence>
<evidence type="ECO:0000259" key="20">
    <source>
        <dbReference type="PROSITE" id="PS50089"/>
    </source>
</evidence>
<sequence>MEPTTEVEYTYPWAGSPDIIRSHQKDAYVESQLLQRLSGVIHSLYGTRTAHKWAEEARTATHLIYLALTTWVGNRTLGEEYCDILQVEEDGRLPSLVRRSGYILAHVVLPYVLGRFLPVFRRRIRAKLEAGVRRSKGKTQYLQGYVLAHLDSITSPTPVYAASLVVFYFSGAYYHVSKRLFGLRYIFTRRVEPSDQRGGYEVLGVLLLLQMIVQGYMHLQETYAQLDAAGEEEEVNASISAPLLFEVSSRADPNAQRDRLARTTHTPVLKHYDLEEDDVMRWIDAPQRRKCTLCLEALKDPAATTCGHVFCWTCITDWLRQQPLCPLCRQTALVQHVLPLQG</sequence>
<evidence type="ECO:0000256" key="10">
    <source>
        <dbReference type="ARBA" id="ARBA00022723"/>
    </source>
</evidence>
<keyword evidence="17" id="KW-0576">Peroxisome</keyword>
<organism evidence="21 22">
    <name type="scientific">Piedraia hortae CBS 480.64</name>
    <dbReference type="NCBI Taxonomy" id="1314780"/>
    <lineage>
        <taxon>Eukaryota</taxon>
        <taxon>Fungi</taxon>
        <taxon>Dikarya</taxon>
        <taxon>Ascomycota</taxon>
        <taxon>Pezizomycotina</taxon>
        <taxon>Dothideomycetes</taxon>
        <taxon>Dothideomycetidae</taxon>
        <taxon>Capnodiales</taxon>
        <taxon>Piedraiaceae</taxon>
        <taxon>Piedraia</taxon>
    </lineage>
</organism>
<evidence type="ECO:0000256" key="11">
    <source>
        <dbReference type="ARBA" id="ARBA00022771"/>
    </source>
</evidence>
<dbReference type="PROSITE" id="PS00518">
    <property type="entry name" value="ZF_RING_1"/>
    <property type="match status" value="1"/>
</dbReference>
<protein>
    <recommendedName>
        <fullName evidence="5">RING-type E3 ubiquitin transferase</fullName>
        <ecNumber evidence="5">2.3.2.27</ecNumber>
    </recommendedName>
    <alternativeName>
        <fullName evidence="18">Peroxin-10</fullName>
    </alternativeName>
</protein>
<evidence type="ECO:0000256" key="12">
    <source>
        <dbReference type="ARBA" id="ARBA00022786"/>
    </source>
</evidence>
<keyword evidence="15" id="KW-1133">Transmembrane helix</keyword>
<dbReference type="SUPFAM" id="SSF57850">
    <property type="entry name" value="RING/U-box"/>
    <property type="match status" value="1"/>
</dbReference>
<accession>A0A6A7BRM2</accession>
<dbReference type="InterPro" id="IPR006845">
    <property type="entry name" value="Pex_N"/>
</dbReference>
<evidence type="ECO:0000256" key="6">
    <source>
        <dbReference type="ARBA" id="ARBA00022448"/>
    </source>
</evidence>
<dbReference type="PROSITE" id="PS50089">
    <property type="entry name" value="ZF_RING_2"/>
    <property type="match status" value="1"/>
</dbReference>
<dbReference type="Pfam" id="PF04757">
    <property type="entry name" value="Pex2_Pex12"/>
    <property type="match status" value="1"/>
</dbReference>
<keyword evidence="10" id="KW-0479">Metal-binding</keyword>
<dbReference type="SMART" id="SM00184">
    <property type="entry name" value="RING"/>
    <property type="match status" value="1"/>
</dbReference>
<evidence type="ECO:0000256" key="14">
    <source>
        <dbReference type="ARBA" id="ARBA00022927"/>
    </source>
</evidence>
<keyword evidence="13" id="KW-0862">Zinc</keyword>
<dbReference type="EMBL" id="MU006045">
    <property type="protein sequence ID" value="KAF2857405.1"/>
    <property type="molecule type" value="Genomic_DNA"/>
</dbReference>
<evidence type="ECO:0000256" key="7">
    <source>
        <dbReference type="ARBA" id="ARBA00022593"/>
    </source>
</evidence>
<dbReference type="InterPro" id="IPR017907">
    <property type="entry name" value="Znf_RING_CS"/>
</dbReference>
<dbReference type="InterPro" id="IPR001841">
    <property type="entry name" value="Znf_RING"/>
</dbReference>
<comment type="pathway">
    <text evidence="3">Protein modification; protein ubiquitination.</text>
</comment>
<dbReference type="InterPro" id="IPR025654">
    <property type="entry name" value="PEX2/10"/>
</dbReference>
<dbReference type="GO" id="GO:0005778">
    <property type="term" value="C:peroxisomal membrane"/>
    <property type="evidence" value="ECO:0007669"/>
    <property type="project" value="UniProtKB-SubCell"/>
</dbReference>
<proteinExistence type="inferred from homology"/>
<evidence type="ECO:0000256" key="3">
    <source>
        <dbReference type="ARBA" id="ARBA00004906"/>
    </source>
</evidence>
<dbReference type="PANTHER" id="PTHR23350">
    <property type="entry name" value="PEROXISOME ASSEMBLY PROTEIN 10"/>
    <property type="match status" value="1"/>
</dbReference>
<keyword evidence="11 19" id="KW-0863">Zinc-finger</keyword>
<dbReference type="Proteomes" id="UP000799421">
    <property type="component" value="Unassembled WGS sequence"/>
</dbReference>
<keyword evidence="7" id="KW-0962">Peroxisome biogenesis</keyword>
<keyword evidence="9" id="KW-0812">Transmembrane</keyword>
<gene>
    <name evidence="21" type="ORF">K470DRAFT_260839</name>
</gene>
<evidence type="ECO:0000313" key="21">
    <source>
        <dbReference type="EMBL" id="KAF2857405.1"/>
    </source>
</evidence>
<evidence type="ECO:0000256" key="16">
    <source>
        <dbReference type="ARBA" id="ARBA00023136"/>
    </source>
</evidence>
<dbReference type="PANTHER" id="PTHR23350:SF0">
    <property type="entry name" value="PEROXISOME BIOGENESIS FACTOR 10"/>
    <property type="match status" value="1"/>
</dbReference>
<keyword evidence="22" id="KW-1185">Reference proteome</keyword>
<keyword evidence="12" id="KW-0833">Ubl conjugation pathway</keyword>
<dbReference type="OrthoDB" id="6270329at2759"/>
<comment type="similarity">
    <text evidence="4">Belongs to the pex2/pex10/pex12 family.</text>
</comment>
<evidence type="ECO:0000256" key="4">
    <source>
        <dbReference type="ARBA" id="ARBA00008704"/>
    </source>
</evidence>
<keyword evidence="16" id="KW-0472">Membrane</keyword>
<keyword evidence="8" id="KW-0808">Transferase</keyword>
<evidence type="ECO:0000256" key="2">
    <source>
        <dbReference type="ARBA" id="ARBA00004585"/>
    </source>
</evidence>
<comment type="subcellular location">
    <subcellularLocation>
        <location evidence="2">Peroxisome membrane</location>
        <topology evidence="2">Multi-pass membrane protein</topology>
    </subcellularLocation>
</comment>
<dbReference type="GO" id="GO:0008270">
    <property type="term" value="F:zinc ion binding"/>
    <property type="evidence" value="ECO:0007669"/>
    <property type="project" value="UniProtKB-KW"/>
</dbReference>
<comment type="catalytic activity">
    <reaction evidence="1">
        <text>S-ubiquitinyl-[E2 ubiquitin-conjugating enzyme]-L-cysteine + [acceptor protein]-L-lysine = [E2 ubiquitin-conjugating enzyme]-L-cysteine + N(6)-ubiquitinyl-[acceptor protein]-L-lysine.</text>
        <dbReference type="EC" id="2.3.2.27"/>
    </reaction>
</comment>
<evidence type="ECO:0000256" key="19">
    <source>
        <dbReference type="PROSITE-ProRule" id="PRU00175"/>
    </source>
</evidence>
<keyword evidence="6" id="KW-0813">Transport</keyword>
<evidence type="ECO:0000256" key="18">
    <source>
        <dbReference type="ARBA" id="ARBA00041230"/>
    </source>
</evidence>
<dbReference type="Pfam" id="PF13639">
    <property type="entry name" value="zf-RING_2"/>
    <property type="match status" value="1"/>
</dbReference>
<evidence type="ECO:0000256" key="1">
    <source>
        <dbReference type="ARBA" id="ARBA00000900"/>
    </source>
</evidence>
<reference evidence="21" key="1">
    <citation type="journal article" date="2020" name="Stud. Mycol.">
        <title>101 Dothideomycetes genomes: a test case for predicting lifestyles and emergence of pathogens.</title>
        <authorList>
            <person name="Haridas S."/>
            <person name="Albert R."/>
            <person name="Binder M."/>
            <person name="Bloem J."/>
            <person name="Labutti K."/>
            <person name="Salamov A."/>
            <person name="Andreopoulos B."/>
            <person name="Baker S."/>
            <person name="Barry K."/>
            <person name="Bills G."/>
            <person name="Bluhm B."/>
            <person name="Cannon C."/>
            <person name="Castanera R."/>
            <person name="Culley D."/>
            <person name="Daum C."/>
            <person name="Ezra D."/>
            <person name="Gonzalez J."/>
            <person name="Henrissat B."/>
            <person name="Kuo A."/>
            <person name="Liang C."/>
            <person name="Lipzen A."/>
            <person name="Lutzoni F."/>
            <person name="Magnuson J."/>
            <person name="Mondo S."/>
            <person name="Nolan M."/>
            <person name="Ohm R."/>
            <person name="Pangilinan J."/>
            <person name="Park H.-J."/>
            <person name="Ramirez L."/>
            <person name="Alfaro M."/>
            <person name="Sun H."/>
            <person name="Tritt A."/>
            <person name="Yoshinaga Y."/>
            <person name="Zwiers L.-H."/>
            <person name="Turgeon B."/>
            <person name="Goodwin S."/>
            <person name="Spatafora J."/>
            <person name="Crous P."/>
            <person name="Grigoriev I."/>
        </authorList>
    </citation>
    <scope>NUCLEOTIDE SEQUENCE</scope>
    <source>
        <strain evidence="21">CBS 480.64</strain>
    </source>
</reference>
<dbReference type="GO" id="GO:0016567">
    <property type="term" value="P:protein ubiquitination"/>
    <property type="evidence" value="ECO:0007669"/>
    <property type="project" value="UniProtKB-ARBA"/>
</dbReference>
<evidence type="ECO:0000256" key="9">
    <source>
        <dbReference type="ARBA" id="ARBA00022692"/>
    </source>
</evidence>
<dbReference type="InterPro" id="IPR013083">
    <property type="entry name" value="Znf_RING/FYVE/PHD"/>
</dbReference>
<dbReference type="Gene3D" id="3.30.40.10">
    <property type="entry name" value="Zinc/RING finger domain, C3HC4 (zinc finger)"/>
    <property type="match status" value="1"/>
</dbReference>
<feature type="domain" description="RING-type" evidence="20">
    <location>
        <begin position="291"/>
        <end position="329"/>
    </location>
</feature>
<evidence type="ECO:0000313" key="22">
    <source>
        <dbReference type="Proteomes" id="UP000799421"/>
    </source>
</evidence>
<evidence type="ECO:0000256" key="13">
    <source>
        <dbReference type="ARBA" id="ARBA00022833"/>
    </source>
</evidence>
<dbReference type="EC" id="2.3.2.27" evidence="5"/>
<dbReference type="GO" id="GO:0016562">
    <property type="term" value="P:protein import into peroxisome matrix, receptor recycling"/>
    <property type="evidence" value="ECO:0007669"/>
    <property type="project" value="UniProtKB-ARBA"/>
</dbReference>
<evidence type="ECO:0000256" key="15">
    <source>
        <dbReference type="ARBA" id="ARBA00022989"/>
    </source>
</evidence>
<dbReference type="AlphaFoldDB" id="A0A6A7BRM2"/>
<dbReference type="GO" id="GO:0061630">
    <property type="term" value="F:ubiquitin protein ligase activity"/>
    <property type="evidence" value="ECO:0007669"/>
    <property type="project" value="UniProtKB-EC"/>
</dbReference>